<dbReference type="EMBL" id="PQXF01000046">
    <property type="protein sequence ID" value="PXF57945.1"/>
    <property type="molecule type" value="Genomic_DNA"/>
</dbReference>
<organism evidence="1 2">
    <name type="scientific">Candidatus Methanogaster sp</name>
    <dbReference type="NCBI Taxonomy" id="3386292"/>
    <lineage>
        <taxon>Archaea</taxon>
        <taxon>Methanobacteriati</taxon>
        <taxon>Methanobacteriota</taxon>
        <taxon>Stenosarchaea group</taxon>
        <taxon>Methanomicrobia</taxon>
        <taxon>Methanosarcinales</taxon>
        <taxon>ANME-2 cluster</taxon>
        <taxon>Candidatus Methanogasteraceae</taxon>
        <taxon>Candidatus Methanogaster</taxon>
    </lineage>
</organism>
<comment type="caution">
    <text evidence="1">The sequence shown here is derived from an EMBL/GenBank/DDBJ whole genome shotgun (WGS) entry which is preliminary data.</text>
</comment>
<evidence type="ECO:0000313" key="1">
    <source>
        <dbReference type="EMBL" id="PXF57945.1"/>
    </source>
</evidence>
<proteinExistence type="predicted"/>
<evidence type="ECO:0000313" key="2">
    <source>
        <dbReference type="Proteomes" id="UP000248329"/>
    </source>
</evidence>
<gene>
    <name evidence="1" type="ORF">C4B59_14320</name>
</gene>
<sequence length="79" mass="8381">MIYDVDANGDGIMNSLDAFMILQASAGAITLVRTDDPSKNLEMAFGGRMPSIFYGTRSLSNSGTSTRASWIPPPDSAHA</sequence>
<protein>
    <submittedName>
        <fullName evidence="1">Uncharacterized protein</fullName>
    </submittedName>
</protein>
<accession>A0AC61KZH4</accession>
<reference evidence="1" key="1">
    <citation type="submission" date="2018-01" db="EMBL/GenBank/DDBJ databases">
        <authorList>
            <person name="Krukenberg V."/>
        </authorList>
    </citation>
    <scope>NUCLEOTIDE SEQUENCE</scope>
    <source>
        <strain evidence="1">E20ANME2</strain>
    </source>
</reference>
<dbReference type="Proteomes" id="UP000248329">
    <property type="component" value="Unassembled WGS sequence"/>
</dbReference>
<name>A0AC61KZH4_9EURY</name>